<evidence type="ECO:0000313" key="4">
    <source>
        <dbReference type="Proteomes" id="UP000233551"/>
    </source>
</evidence>
<feature type="coiled-coil region" evidence="1">
    <location>
        <begin position="212"/>
        <end position="239"/>
    </location>
</feature>
<evidence type="ECO:0000256" key="1">
    <source>
        <dbReference type="SAM" id="Coils"/>
    </source>
</evidence>
<feature type="domain" description="DUF7745" evidence="2">
    <location>
        <begin position="40"/>
        <end position="138"/>
    </location>
</feature>
<protein>
    <recommendedName>
        <fullName evidence="2">DUF7745 domain-containing protein</fullName>
    </recommendedName>
</protein>
<organism evidence="3 4">
    <name type="scientific">Punica granatum</name>
    <name type="common">Pomegranate</name>
    <dbReference type="NCBI Taxonomy" id="22663"/>
    <lineage>
        <taxon>Eukaryota</taxon>
        <taxon>Viridiplantae</taxon>
        <taxon>Streptophyta</taxon>
        <taxon>Embryophyta</taxon>
        <taxon>Tracheophyta</taxon>
        <taxon>Spermatophyta</taxon>
        <taxon>Magnoliopsida</taxon>
        <taxon>eudicotyledons</taxon>
        <taxon>Gunneridae</taxon>
        <taxon>Pentapetalae</taxon>
        <taxon>rosids</taxon>
        <taxon>malvids</taxon>
        <taxon>Myrtales</taxon>
        <taxon>Lythraceae</taxon>
        <taxon>Punica</taxon>
    </lineage>
</organism>
<evidence type="ECO:0000313" key="3">
    <source>
        <dbReference type="EMBL" id="PKI47163.1"/>
    </source>
</evidence>
<keyword evidence="1" id="KW-0175">Coiled coil</keyword>
<comment type="caution">
    <text evidence="3">The sequence shown here is derived from an EMBL/GenBank/DDBJ whole genome shotgun (WGS) entry which is preliminary data.</text>
</comment>
<sequence>MARLVSFPHLDRITPPLEEISHIWAHLHQVNCDYISTFVGDIPILAMCRVDWNFLGAAVTFWDPVHAVFNIQGTELTPTIEEYRTLVGRIAATRGIVEPNFHTTRLVSVSRLLGMHRSQLQAELAYSGGTEIVTAKLLRFIEIRTREVLDAWRTVITERPYFPEHPTQDKRDFQATEEYILRFYRWGPSENDDFTDSPPVESSASSGAPVLDMTIQTELANLRAERDRLRREIAEKNEQLGDQHPLQKELAQARAQLHRRDQELAQANVALESSPYKLVKTSFAGRLTATFTLPPRQGEPWLEDRCTFLGKASFSLTPRNQASSRDRTHLFAQLSTSINTTECIFPRRASMPPPYPCTHPRPARMTPTRLVRFPTLLH</sequence>
<dbReference type="Pfam" id="PF24924">
    <property type="entry name" value="DUF7745"/>
    <property type="match status" value="1"/>
</dbReference>
<reference evidence="3 4" key="1">
    <citation type="submission" date="2017-11" db="EMBL/GenBank/DDBJ databases">
        <title>De-novo sequencing of pomegranate (Punica granatum L.) genome.</title>
        <authorList>
            <person name="Akparov Z."/>
            <person name="Amiraslanov A."/>
            <person name="Hajiyeva S."/>
            <person name="Abbasov M."/>
            <person name="Kaur K."/>
            <person name="Hamwieh A."/>
            <person name="Solovyev V."/>
            <person name="Salamov A."/>
            <person name="Braich B."/>
            <person name="Kosarev P."/>
            <person name="Mahmoud A."/>
            <person name="Hajiyev E."/>
            <person name="Babayeva S."/>
            <person name="Izzatullayeva V."/>
            <person name="Mammadov A."/>
            <person name="Mammadov A."/>
            <person name="Sharifova S."/>
            <person name="Ojaghi J."/>
            <person name="Eynullazada K."/>
            <person name="Bayramov B."/>
            <person name="Abdulazimova A."/>
            <person name="Shahmuradov I."/>
        </authorList>
    </citation>
    <scope>NUCLEOTIDE SEQUENCE [LARGE SCALE GENOMIC DNA]</scope>
    <source>
        <strain evidence="4">cv. AG2017</strain>
        <tissue evidence="3">Leaf</tissue>
    </source>
</reference>
<proteinExistence type="predicted"/>
<dbReference type="Proteomes" id="UP000233551">
    <property type="component" value="Unassembled WGS sequence"/>
</dbReference>
<accession>A0A2I0ITU7</accession>
<dbReference type="InterPro" id="IPR056647">
    <property type="entry name" value="DUF7745"/>
</dbReference>
<keyword evidence="4" id="KW-1185">Reference proteome</keyword>
<dbReference type="EMBL" id="PGOL01002542">
    <property type="protein sequence ID" value="PKI47163.1"/>
    <property type="molecule type" value="Genomic_DNA"/>
</dbReference>
<dbReference type="AlphaFoldDB" id="A0A2I0ITU7"/>
<evidence type="ECO:0000259" key="2">
    <source>
        <dbReference type="Pfam" id="PF24924"/>
    </source>
</evidence>
<gene>
    <name evidence="3" type="ORF">CRG98_032434</name>
</gene>
<name>A0A2I0ITU7_PUNGR</name>